<keyword evidence="2" id="KW-0964">Secreted</keyword>
<dbReference type="RefSeq" id="WP_169283028.1">
    <property type="nucleotide sequence ID" value="NZ_CP051680.1"/>
</dbReference>
<accession>A0A7Z2ZQ91</accession>
<keyword evidence="7" id="KW-1185">Reference proteome</keyword>
<dbReference type="AlphaFoldDB" id="A0A7Z2ZQ91"/>
<evidence type="ECO:0000259" key="5">
    <source>
        <dbReference type="Pfam" id="PF24517"/>
    </source>
</evidence>
<keyword evidence="3 4" id="KW-0732">Signal</keyword>
<dbReference type="Proteomes" id="UP000502248">
    <property type="component" value="Chromosome"/>
</dbReference>
<dbReference type="EMBL" id="CP051680">
    <property type="protein sequence ID" value="QJD86782.1"/>
    <property type="molecule type" value="Genomic_DNA"/>
</dbReference>
<feature type="chain" id="PRO_5030788282" evidence="4">
    <location>
        <begin position="30"/>
        <end position="551"/>
    </location>
</feature>
<dbReference type="NCBIfam" id="NF033679">
    <property type="entry name" value="DNRLRE_dom"/>
    <property type="match status" value="1"/>
</dbReference>
<feature type="signal peptide" evidence="4">
    <location>
        <begin position="1"/>
        <end position="29"/>
    </location>
</feature>
<organism evidence="6 7">
    <name type="scientific">Cohnella herbarum</name>
    <dbReference type="NCBI Taxonomy" id="2728023"/>
    <lineage>
        <taxon>Bacteria</taxon>
        <taxon>Bacillati</taxon>
        <taxon>Bacillota</taxon>
        <taxon>Bacilli</taxon>
        <taxon>Bacillales</taxon>
        <taxon>Paenibacillaceae</taxon>
        <taxon>Cohnella</taxon>
    </lineage>
</organism>
<evidence type="ECO:0000256" key="2">
    <source>
        <dbReference type="ARBA" id="ARBA00022525"/>
    </source>
</evidence>
<evidence type="ECO:0000313" key="6">
    <source>
        <dbReference type="EMBL" id="QJD86782.1"/>
    </source>
</evidence>
<name>A0A7Z2ZQ91_9BACL</name>
<evidence type="ECO:0000313" key="7">
    <source>
        <dbReference type="Proteomes" id="UP000502248"/>
    </source>
</evidence>
<protein>
    <submittedName>
        <fullName evidence="6">DNRLRE domain-containing protein</fullName>
    </submittedName>
</protein>
<sequence length="551" mass="60665">MLKKWFTFMMALALISSVVLLGNGKPASAATITLNPIADTDTQSDSAAGTNATLYASKWNYTFTKFSLSGVSSPISSAKLRIYHEAHVYNHTLTASNASTESWSEGGTKPNLAASIAQASVTGNGYVEFDVTTAVQNKLNASQSSASFGFSTNLDTWEAYQSREGVNKPQLIVTTGGTTPTGTMKIGTNFWFLAPWSGEAPFKSNVNWATAYASGTDIWNPTFIGELAPYSTIRFMDWGGTNNSKVQTWSQRRLPTDTGNPDIGYIGPSDPLRAGLAYEWMIDLSNRTNKDMWVTLPHMADNNYAYQLAVLVKSKLNPNLKVYVEYSNETWNGGFTQFQYTIDQGVALNLPGYNQWYQGGAFSLYRSVNIWKQFADVYGSEMASRVVRVGSFSGNYDIFDQSYQNVINSATWNPTGQKADLIAIAPYVGSGLDGASANIQSQFRQDTDQVFIDRVLTAVTIAQKYNVPLGTYEGGQHLLTNAHQWSANQQIYNEYIYMFNKFAPYFKLFNHYAHAGTWSSGGAWGAKSETGQSNANAPKYRAIVDWVASHP</sequence>
<feature type="domain" description="Carbohydrate-binding module family 96" evidence="5">
    <location>
        <begin position="31"/>
        <end position="175"/>
    </location>
</feature>
<dbReference type="Pfam" id="PF24517">
    <property type="entry name" value="CBM96"/>
    <property type="match status" value="1"/>
</dbReference>
<reference evidence="6 7" key="1">
    <citation type="submission" date="2020-04" db="EMBL/GenBank/DDBJ databases">
        <title>Genome sequencing of novel species.</title>
        <authorList>
            <person name="Heo J."/>
            <person name="Kim S.-J."/>
            <person name="Kim J.-S."/>
            <person name="Hong S.-B."/>
            <person name="Kwon S.-W."/>
        </authorList>
    </citation>
    <scope>NUCLEOTIDE SEQUENCE [LARGE SCALE GENOMIC DNA]</scope>
    <source>
        <strain evidence="6 7">MFER-1</strain>
    </source>
</reference>
<proteinExistence type="predicted"/>
<comment type="subcellular location">
    <subcellularLocation>
        <location evidence="1">Secreted</location>
    </subcellularLocation>
</comment>
<gene>
    <name evidence="6" type="ORF">HH215_28830</name>
</gene>
<dbReference type="GO" id="GO:0005576">
    <property type="term" value="C:extracellular region"/>
    <property type="evidence" value="ECO:0007669"/>
    <property type="project" value="UniProtKB-SubCell"/>
</dbReference>
<dbReference type="KEGG" id="cheb:HH215_28830"/>
<evidence type="ECO:0000256" key="3">
    <source>
        <dbReference type="ARBA" id="ARBA00022729"/>
    </source>
</evidence>
<evidence type="ECO:0000256" key="1">
    <source>
        <dbReference type="ARBA" id="ARBA00004613"/>
    </source>
</evidence>
<evidence type="ECO:0000256" key="4">
    <source>
        <dbReference type="SAM" id="SignalP"/>
    </source>
</evidence>
<dbReference type="InterPro" id="IPR055372">
    <property type="entry name" value="CBM96"/>
</dbReference>